<gene>
    <name evidence="2" type="ORF">TBK1r_10420</name>
</gene>
<feature type="transmembrane region" description="Helical" evidence="1">
    <location>
        <begin position="14"/>
        <end position="37"/>
    </location>
</feature>
<feature type="transmembrane region" description="Helical" evidence="1">
    <location>
        <begin position="58"/>
        <end position="81"/>
    </location>
</feature>
<protein>
    <submittedName>
        <fullName evidence="2">Uncharacterized protein</fullName>
    </submittedName>
</protein>
<keyword evidence="1" id="KW-0472">Membrane</keyword>
<dbReference type="Proteomes" id="UP000318081">
    <property type="component" value="Chromosome"/>
</dbReference>
<reference evidence="2 3" key="1">
    <citation type="submission" date="2019-02" db="EMBL/GenBank/DDBJ databases">
        <title>Deep-cultivation of Planctomycetes and their phenomic and genomic characterization uncovers novel biology.</title>
        <authorList>
            <person name="Wiegand S."/>
            <person name="Jogler M."/>
            <person name="Boedeker C."/>
            <person name="Pinto D."/>
            <person name="Vollmers J."/>
            <person name="Rivas-Marin E."/>
            <person name="Kohn T."/>
            <person name="Peeters S.H."/>
            <person name="Heuer A."/>
            <person name="Rast P."/>
            <person name="Oberbeckmann S."/>
            <person name="Bunk B."/>
            <person name="Jeske O."/>
            <person name="Meyerdierks A."/>
            <person name="Storesund J.E."/>
            <person name="Kallscheuer N."/>
            <person name="Luecker S."/>
            <person name="Lage O.M."/>
            <person name="Pohl T."/>
            <person name="Merkel B.J."/>
            <person name="Hornburger P."/>
            <person name="Mueller R.-W."/>
            <person name="Bruemmer F."/>
            <person name="Labrenz M."/>
            <person name="Spormann A.M."/>
            <person name="Op den Camp H."/>
            <person name="Overmann J."/>
            <person name="Amann R."/>
            <person name="Jetten M.S.M."/>
            <person name="Mascher T."/>
            <person name="Medema M.H."/>
            <person name="Devos D.P."/>
            <person name="Kaster A.-K."/>
            <person name="Ovreas L."/>
            <person name="Rohde M."/>
            <person name="Galperin M.Y."/>
            <person name="Jogler C."/>
        </authorList>
    </citation>
    <scope>NUCLEOTIDE SEQUENCE [LARGE SCALE GENOMIC DNA]</scope>
    <source>
        <strain evidence="2 3">TBK1r</strain>
    </source>
</reference>
<evidence type="ECO:0000313" key="3">
    <source>
        <dbReference type="Proteomes" id="UP000318081"/>
    </source>
</evidence>
<keyword evidence="1" id="KW-1133">Transmembrane helix</keyword>
<sequence>MDLGPLKWSTPAPIFKWGLCVAGTIMLVLGLMGLWNLETTGTIFVRGSGRIPTGNFIWGYRFVIAVFLAMAAGMAAAWFWFPKISVYERGLVLPCGRRLLWSDDFECRQILPGKWSLQQGSQRIELVVYDAPSIKRMELEFESHGKC</sequence>
<keyword evidence="1" id="KW-0812">Transmembrane</keyword>
<proteinExistence type="predicted"/>
<evidence type="ECO:0000313" key="2">
    <source>
        <dbReference type="EMBL" id="QDV82117.1"/>
    </source>
</evidence>
<name>A0ABX5XJF6_9BACT</name>
<evidence type="ECO:0000256" key="1">
    <source>
        <dbReference type="SAM" id="Phobius"/>
    </source>
</evidence>
<organism evidence="2 3">
    <name type="scientific">Stieleria magnilauensis</name>
    <dbReference type="NCBI Taxonomy" id="2527963"/>
    <lineage>
        <taxon>Bacteria</taxon>
        <taxon>Pseudomonadati</taxon>
        <taxon>Planctomycetota</taxon>
        <taxon>Planctomycetia</taxon>
        <taxon>Pirellulales</taxon>
        <taxon>Pirellulaceae</taxon>
        <taxon>Stieleria</taxon>
    </lineage>
</organism>
<dbReference type="EMBL" id="CP036432">
    <property type="protein sequence ID" value="QDV82117.1"/>
    <property type="molecule type" value="Genomic_DNA"/>
</dbReference>
<dbReference type="RefSeq" id="WP_145207804.1">
    <property type="nucleotide sequence ID" value="NZ_CP036432.1"/>
</dbReference>
<keyword evidence="3" id="KW-1185">Reference proteome</keyword>
<accession>A0ABX5XJF6</accession>